<dbReference type="InterPro" id="IPR051049">
    <property type="entry name" value="Dienelactone_hydrolase-like"/>
</dbReference>
<feature type="chain" id="PRO_5030160324" description="Dienelactone hydrolase domain-containing protein" evidence="1">
    <location>
        <begin position="23"/>
        <end position="290"/>
    </location>
</feature>
<dbReference type="PANTHER" id="PTHR46623:SF7">
    <property type="entry name" value="CARBOXYMETHYLENEBUTENOLIDASE"/>
    <property type="match status" value="1"/>
</dbReference>
<feature type="domain" description="Dienelactone hydrolase" evidence="2">
    <location>
        <begin position="90"/>
        <end position="286"/>
    </location>
</feature>
<proteinExistence type="predicted"/>
<dbReference type="Gene3D" id="3.40.50.1820">
    <property type="entry name" value="alpha/beta hydrolase"/>
    <property type="match status" value="1"/>
</dbReference>
<accession>A0A6U4KC65</accession>
<dbReference type="GO" id="GO:0016787">
    <property type="term" value="F:hydrolase activity"/>
    <property type="evidence" value="ECO:0007669"/>
    <property type="project" value="InterPro"/>
</dbReference>
<gene>
    <name evidence="3" type="ORF">MPOL1434_LOCUS5678</name>
</gene>
<name>A0A6U4KC65_9STRA</name>
<dbReference type="EMBL" id="HBEJ01009628">
    <property type="protein sequence ID" value="CAD8369870.1"/>
    <property type="molecule type" value="Transcribed_RNA"/>
</dbReference>
<reference evidence="3" key="1">
    <citation type="submission" date="2021-01" db="EMBL/GenBank/DDBJ databases">
        <authorList>
            <person name="Corre E."/>
            <person name="Pelletier E."/>
            <person name="Niang G."/>
            <person name="Scheremetjew M."/>
            <person name="Finn R."/>
            <person name="Kale V."/>
            <person name="Holt S."/>
            <person name="Cochrane G."/>
            <person name="Meng A."/>
            <person name="Brown T."/>
            <person name="Cohen L."/>
        </authorList>
    </citation>
    <scope>NUCLEOTIDE SEQUENCE</scope>
    <source>
        <strain evidence="3">CCMP3303</strain>
    </source>
</reference>
<evidence type="ECO:0000313" key="3">
    <source>
        <dbReference type="EMBL" id="CAD8369870.1"/>
    </source>
</evidence>
<dbReference type="SUPFAM" id="SSF53474">
    <property type="entry name" value="alpha/beta-Hydrolases"/>
    <property type="match status" value="1"/>
</dbReference>
<feature type="signal peptide" evidence="1">
    <location>
        <begin position="1"/>
        <end position="22"/>
    </location>
</feature>
<evidence type="ECO:0000256" key="1">
    <source>
        <dbReference type="SAM" id="SignalP"/>
    </source>
</evidence>
<keyword evidence="1" id="KW-0732">Signal</keyword>
<dbReference type="Pfam" id="PF01738">
    <property type="entry name" value="DLH"/>
    <property type="match status" value="1"/>
</dbReference>
<organism evidence="3">
    <name type="scientific">Minutocellus polymorphus</name>
    <dbReference type="NCBI Taxonomy" id="265543"/>
    <lineage>
        <taxon>Eukaryota</taxon>
        <taxon>Sar</taxon>
        <taxon>Stramenopiles</taxon>
        <taxon>Ochrophyta</taxon>
        <taxon>Bacillariophyta</taxon>
        <taxon>Mediophyceae</taxon>
        <taxon>Cymatosirophycidae</taxon>
        <taxon>Cymatosirales</taxon>
        <taxon>Cymatosiraceae</taxon>
        <taxon>Minutocellus</taxon>
    </lineage>
</organism>
<evidence type="ECO:0000259" key="2">
    <source>
        <dbReference type="Pfam" id="PF01738"/>
    </source>
</evidence>
<dbReference type="InterPro" id="IPR002925">
    <property type="entry name" value="Dienelactn_hydro"/>
</dbReference>
<dbReference type="InterPro" id="IPR029058">
    <property type="entry name" value="AB_hydrolase_fold"/>
</dbReference>
<protein>
    <recommendedName>
        <fullName evidence="2">Dienelactone hydrolase domain-containing protein</fullName>
    </recommendedName>
</protein>
<sequence length="290" mass="31196">MLMHSSFPFVLAVSLLGKPVGSFSSLSPPPAHNKWASSAAHLMDHLLNPPLQAATPLEDLANVRIPGPPGSGFDIAAYRAAPSSGGDGGDHKIILLHEFFGLNPSIVEKAKGLADDLGCEVVAPDIFRGENTDFIPKAIWLALTTPQERVDEDLDAVCAYLDNAGDEGKLAVMGFCLGGGKAIRYTTERRPEAATVIFYGSPLTDVNKLRKLKGPVCGIFGNKDAQFSAALLQQFKASLNEAGVESDVQIYDGVGHAFWAGMEQVRRGEQPQTDAYEQCTSFLRKFFSEE</sequence>
<dbReference type="PANTHER" id="PTHR46623">
    <property type="entry name" value="CARBOXYMETHYLENEBUTENOLIDASE-RELATED"/>
    <property type="match status" value="1"/>
</dbReference>
<dbReference type="AlphaFoldDB" id="A0A6U4KC65"/>